<evidence type="ECO:0000256" key="1">
    <source>
        <dbReference type="SAM" id="Phobius"/>
    </source>
</evidence>
<organism evidence="2 3">
    <name type="scientific">Phaseolus coccineus</name>
    <name type="common">Scarlet runner bean</name>
    <name type="synonym">Phaseolus multiflorus</name>
    <dbReference type="NCBI Taxonomy" id="3886"/>
    <lineage>
        <taxon>Eukaryota</taxon>
        <taxon>Viridiplantae</taxon>
        <taxon>Streptophyta</taxon>
        <taxon>Embryophyta</taxon>
        <taxon>Tracheophyta</taxon>
        <taxon>Spermatophyta</taxon>
        <taxon>Magnoliopsida</taxon>
        <taxon>eudicotyledons</taxon>
        <taxon>Gunneridae</taxon>
        <taxon>Pentapetalae</taxon>
        <taxon>rosids</taxon>
        <taxon>fabids</taxon>
        <taxon>Fabales</taxon>
        <taxon>Fabaceae</taxon>
        <taxon>Papilionoideae</taxon>
        <taxon>50 kb inversion clade</taxon>
        <taxon>NPAAA clade</taxon>
        <taxon>indigoferoid/millettioid clade</taxon>
        <taxon>Phaseoleae</taxon>
        <taxon>Phaseolus</taxon>
    </lineage>
</organism>
<evidence type="ECO:0000313" key="2">
    <source>
        <dbReference type="EMBL" id="KAK7356266.1"/>
    </source>
</evidence>
<keyword evidence="1" id="KW-1133">Transmembrane helix</keyword>
<dbReference type="AlphaFoldDB" id="A0AAN9MKE8"/>
<keyword evidence="1" id="KW-0812">Transmembrane</keyword>
<accession>A0AAN9MKE8</accession>
<dbReference type="Proteomes" id="UP001374584">
    <property type="component" value="Unassembled WGS sequence"/>
</dbReference>
<sequence>MENIWRKDCKEFKPERWLKDGHFMKYTNSSVGSNIANRVTMRDKLVKAWIGIAVSDRVGSNGGYASCNLHVGLELLIRSGEERNEANQFKMDVIYVALSKVVFCKPVGSQHKQLLGFLLESKVGSFCSDQLKNEMQWHSWFVHVAVVNLVIVFWL</sequence>
<proteinExistence type="predicted"/>
<keyword evidence="3" id="KW-1185">Reference proteome</keyword>
<gene>
    <name evidence="2" type="ORF">VNO80_15534</name>
</gene>
<reference evidence="2 3" key="1">
    <citation type="submission" date="2024-01" db="EMBL/GenBank/DDBJ databases">
        <title>The genomes of 5 underutilized Papilionoideae crops provide insights into root nodulation and disease resistanc.</title>
        <authorList>
            <person name="Jiang F."/>
        </authorList>
    </citation>
    <scope>NUCLEOTIDE SEQUENCE [LARGE SCALE GENOMIC DNA]</scope>
    <source>
        <strain evidence="2">JINMINGXINNONG_FW02</strain>
        <tissue evidence="2">Leaves</tissue>
    </source>
</reference>
<protein>
    <submittedName>
        <fullName evidence="2">Uncharacterized protein</fullName>
    </submittedName>
</protein>
<comment type="caution">
    <text evidence="2">The sequence shown here is derived from an EMBL/GenBank/DDBJ whole genome shotgun (WGS) entry which is preliminary data.</text>
</comment>
<dbReference type="EMBL" id="JAYMYR010000006">
    <property type="protein sequence ID" value="KAK7356266.1"/>
    <property type="molecule type" value="Genomic_DNA"/>
</dbReference>
<evidence type="ECO:0000313" key="3">
    <source>
        <dbReference type="Proteomes" id="UP001374584"/>
    </source>
</evidence>
<feature type="transmembrane region" description="Helical" evidence="1">
    <location>
        <begin position="137"/>
        <end position="154"/>
    </location>
</feature>
<keyword evidence="1" id="KW-0472">Membrane</keyword>
<name>A0AAN9MKE8_PHACN</name>